<organism evidence="1">
    <name type="scientific">Caulobacter sp. (strain K31)</name>
    <dbReference type="NCBI Taxonomy" id="366602"/>
    <lineage>
        <taxon>Bacteria</taxon>
        <taxon>Pseudomonadati</taxon>
        <taxon>Pseudomonadota</taxon>
        <taxon>Alphaproteobacteria</taxon>
        <taxon>Caulobacterales</taxon>
        <taxon>Caulobacteraceae</taxon>
        <taxon>Caulobacter</taxon>
    </lineage>
</organism>
<protein>
    <submittedName>
        <fullName evidence="1">Uncharacterized protein</fullName>
    </submittedName>
</protein>
<proteinExistence type="predicted"/>
<dbReference type="AlphaFoldDB" id="B0SYV4"/>
<name>B0SYV4_CAUSK</name>
<evidence type="ECO:0000313" key="1">
    <source>
        <dbReference type="EMBL" id="ABZ70435.1"/>
    </source>
</evidence>
<accession>B0SYV4</accession>
<dbReference type="OrthoDB" id="7192181at2"/>
<dbReference type="HOGENOM" id="CLU_2913968_0_0_5"/>
<reference evidence="1" key="1">
    <citation type="submission" date="2008-01" db="EMBL/GenBank/DDBJ databases">
        <title>Complete sequence of chromosome of Caulobacter sp. K31.</title>
        <authorList>
            <consortium name="US DOE Joint Genome Institute"/>
            <person name="Copeland A."/>
            <person name="Lucas S."/>
            <person name="Lapidus A."/>
            <person name="Barry K."/>
            <person name="Glavina del Rio T."/>
            <person name="Dalin E."/>
            <person name="Tice H."/>
            <person name="Pitluck S."/>
            <person name="Bruce D."/>
            <person name="Goodwin L."/>
            <person name="Thompson L.S."/>
            <person name="Brettin T."/>
            <person name="Detter J.C."/>
            <person name="Han C."/>
            <person name="Schmutz J."/>
            <person name="Larimer F."/>
            <person name="Land M."/>
            <person name="Hauser L."/>
            <person name="Kyrpides N."/>
            <person name="Kim E."/>
            <person name="Stephens C."/>
            <person name="Richardson P."/>
        </authorList>
    </citation>
    <scope>NUCLEOTIDE SEQUENCE [LARGE SCALE GENOMIC DNA]</scope>
    <source>
        <strain evidence="1">K31</strain>
    </source>
</reference>
<sequence length="61" mass="6667">MSDLAYRELADLWEAVFGEQPSVVAEPSLLAEILVTYLPRIEPYRFDIGGPSPAVPKPPGP</sequence>
<gene>
    <name evidence="1" type="ordered locus">Caul_1305</name>
</gene>
<dbReference type="KEGG" id="cak:Caul_1305"/>
<dbReference type="EMBL" id="CP000927">
    <property type="protein sequence ID" value="ABZ70435.1"/>
    <property type="molecule type" value="Genomic_DNA"/>
</dbReference>